<evidence type="ECO:0000313" key="9">
    <source>
        <dbReference type="Proteomes" id="UP000481033"/>
    </source>
</evidence>
<dbReference type="SUPFAM" id="SSF54719">
    <property type="entry name" value="Fe,Mn superoxide dismutase (SOD), C-terminal domain"/>
    <property type="match status" value="1"/>
</dbReference>
<dbReference type="InterPro" id="IPR019831">
    <property type="entry name" value="Mn/Fe_SOD_N"/>
</dbReference>
<dbReference type="Gene3D" id="1.10.287.990">
    <property type="entry name" value="Fe,Mn superoxide dismutase (SOD) domain"/>
    <property type="match status" value="1"/>
</dbReference>
<dbReference type="Proteomes" id="UP000481033">
    <property type="component" value="Unassembled WGS sequence"/>
</dbReference>
<dbReference type="GO" id="GO:0004784">
    <property type="term" value="F:superoxide dismutase activity"/>
    <property type="evidence" value="ECO:0007669"/>
    <property type="project" value="UniProtKB-EC"/>
</dbReference>
<evidence type="ECO:0000256" key="4">
    <source>
        <dbReference type="ARBA" id="ARBA00023002"/>
    </source>
</evidence>
<proteinExistence type="inferred from homology"/>
<dbReference type="AlphaFoldDB" id="A0A6M0RHK1"/>
<dbReference type="Gene3D" id="3.55.40.20">
    <property type="entry name" value="Iron/manganese superoxide dismutase, C-terminal domain"/>
    <property type="match status" value="1"/>
</dbReference>
<dbReference type="FunFam" id="3.55.40.20:FF:000001">
    <property type="entry name" value="Superoxide dismutase"/>
    <property type="match status" value="1"/>
</dbReference>
<keyword evidence="3" id="KW-0479">Metal-binding</keyword>
<dbReference type="EC" id="1.15.1.1" evidence="2"/>
<dbReference type="PROSITE" id="PS00088">
    <property type="entry name" value="SOD_MN"/>
    <property type="match status" value="1"/>
</dbReference>
<reference evidence="8 9" key="1">
    <citation type="journal article" date="2020" name="Microb. Ecol.">
        <title>Ecogenomics of the Marine Benthic Filamentous Cyanobacterium Adonisia.</title>
        <authorList>
            <person name="Walter J.M."/>
            <person name="Coutinho F.H."/>
            <person name="Leomil L."/>
            <person name="Hargreaves P.I."/>
            <person name="Campeao M.E."/>
            <person name="Vieira V.V."/>
            <person name="Silva B.S."/>
            <person name="Fistarol G.O."/>
            <person name="Salomon P.S."/>
            <person name="Sawabe T."/>
            <person name="Mino S."/>
            <person name="Hosokawa M."/>
            <person name="Miyashita H."/>
            <person name="Maruyama F."/>
            <person name="van Verk M.C."/>
            <person name="Dutilh B.E."/>
            <person name="Thompson C.C."/>
            <person name="Thompson F.L."/>
        </authorList>
    </citation>
    <scope>NUCLEOTIDE SEQUENCE [LARGE SCALE GENOMIC DNA]</scope>
    <source>
        <strain evidence="8 9">CCMR0081</strain>
    </source>
</reference>
<sequence length="261" mass="29546">MKLKRLFVWLFPVALVMTLLWGSAQPVAVVAATNETTGQILPPLNRIADQTATKEFTLPPLPYAYDALNDYIDTETMTVHHDRHHAGYVRKLNGAIANYPELQSKSIEELLSNINDLPLNIRATVRKNGGGHANHTMFWEIMTPDGQGRPTGAIAAAINQAFGDFETFKQTFNSAGKTRFGSGWVWLVLDRNGRLTVMNTPNQDSPLMDGYYPIMGNDVWEHAYYLKYQNRRGDYLNAWWNVVNWDEVNNRLERGKAYLAG</sequence>
<organism evidence="8 9">
    <name type="scientific">Adonisia turfae CCMR0081</name>
    <dbReference type="NCBI Taxonomy" id="2292702"/>
    <lineage>
        <taxon>Bacteria</taxon>
        <taxon>Bacillati</taxon>
        <taxon>Cyanobacteriota</taxon>
        <taxon>Adonisia</taxon>
        <taxon>Adonisia turfae</taxon>
    </lineage>
</organism>
<dbReference type="InterPro" id="IPR001189">
    <property type="entry name" value="Mn/Fe_SOD"/>
</dbReference>
<dbReference type="GO" id="GO:0046872">
    <property type="term" value="F:metal ion binding"/>
    <property type="evidence" value="ECO:0007669"/>
    <property type="project" value="UniProtKB-KW"/>
</dbReference>
<accession>A0A6M0RHK1</accession>
<dbReference type="SUPFAM" id="SSF46609">
    <property type="entry name" value="Fe,Mn superoxide dismutase (SOD), N-terminal domain"/>
    <property type="match status" value="1"/>
</dbReference>
<dbReference type="EMBL" id="QXHD01000004">
    <property type="protein sequence ID" value="NEZ55716.1"/>
    <property type="molecule type" value="Genomic_DNA"/>
</dbReference>
<dbReference type="PANTHER" id="PTHR43595">
    <property type="entry name" value="37S RIBOSOMAL PROTEIN S26, MITOCHONDRIAL"/>
    <property type="match status" value="1"/>
</dbReference>
<dbReference type="PANTHER" id="PTHR43595:SF2">
    <property type="entry name" value="SMALL RIBOSOMAL SUBUNIT PROTEIN MS42"/>
    <property type="match status" value="1"/>
</dbReference>
<evidence type="ECO:0000259" key="6">
    <source>
        <dbReference type="Pfam" id="PF00081"/>
    </source>
</evidence>
<feature type="signal peptide" evidence="5">
    <location>
        <begin position="1"/>
        <end position="28"/>
    </location>
</feature>
<feature type="chain" id="PRO_5027020790" description="superoxide dismutase" evidence="5">
    <location>
        <begin position="29"/>
        <end position="261"/>
    </location>
</feature>
<comment type="similarity">
    <text evidence="1">Belongs to the iron/manganese superoxide dismutase family.</text>
</comment>
<keyword evidence="5" id="KW-0732">Signal</keyword>
<keyword evidence="4" id="KW-0560">Oxidoreductase</keyword>
<evidence type="ECO:0000313" key="8">
    <source>
        <dbReference type="EMBL" id="NEZ55716.1"/>
    </source>
</evidence>
<feature type="domain" description="Manganese/iron superoxide dismutase C-terminal" evidence="7">
    <location>
        <begin position="150"/>
        <end position="251"/>
    </location>
</feature>
<name>A0A6M0RHK1_9CYAN</name>
<protein>
    <recommendedName>
        <fullName evidence="2">superoxide dismutase</fullName>
        <ecNumber evidence="2">1.15.1.1</ecNumber>
    </recommendedName>
</protein>
<evidence type="ECO:0000259" key="7">
    <source>
        <dbReference type="Pfam" id="PF02777"/>
    </source>
</evidence>
<comment type="caution">
    <text evidence="8">The sequence shown here is derived from an EMBL/GenBank/DDBJ whole genome shotgun (WGS) entry which is preliminary data.</text>
</comment>
<dbReference type="Pfam" id="PF02777">
    <property type="entry name" value="Sod_Fe_C"/>
    <property type="match status" value="1"/>
</dbReference>
<evidence type="ECO:0000256" key="2">
    <source>
        <dbReference type="ARBA" id="ARBA00012682"/>
    </source>
</evidence>
<dbReference type="GO" id="GO:0005737">
    <property type="term" value="C:cytoplasm"/>
    <property type="evidence" value="ECO:0007669"/>
    <property type="project" value="TreeGrafter"/>
</dbReference>
<dbReference type="InterPro" id="IPR036324">
    <property type="entry name" value="Mn/Fe_SOD_N_sf"/>
</dbReference>
<dbReference type="Pfam" id="PF00081">
    <property type="entry name" value="Sod_Fe_N"/>
    <property type="match status" value="1"/>
</dbReference>
<gene>
    <name evidence="8" type="ORF">DXZ20_08530</name>
</gene>
<dbReference type="InterPro" id="IPR019832">
    <property type="entry name" value="Mn/Fe_SOD_C"/>
</dbReference>
<dbReference type="InterPro" id="IPR019833">
    <property type="entry name" value="Mn/Fe_SOD_BS"/>
</dbReference>
<keyword evidence="9" id="KW-1185">Reference proteome</keyword>
<evidence type="ECO:0000256" key="3">
    <source>
        <dbReference type="ARBA" id="ARBA00022723"/>
    </source>
</evidence>
<feature type="domain" description="Manganese/iron superoxide dismutase N-terminal" evidence="6">
    <location>
        <begin position="55"/>
        <end position="142"/>
    </location>
</feature>
<evidence type="ECO:0000256" key="5">
    <source>
        <dbReference type="SAM" id="SignalP"/>
    </source>
</evidence>
<dbReference type="FunFam" id="1.10.287.990:FF:000001">
    <property type="entry name" value="Superoxide dismutase"/>
    <property type="match status" value="1"/>
</dbReference>
<evidence type="ECO:0000256" key="1">
    <source>
        <dbReference type="ARBA" id="ARBA00008714"/>
    </source>
</evidence>
<dbReference type="RefSeq" id="WP_163668728.1">
    <property type="nucleotide sequence ID" value="NZ_QXHD01000004.1"/>
</dbReference>
<dbReference type="PRINTS" id="PR01703">
    <property type="entry name" value="MNSODISMTASE"/>
</dbReference>
<dbReference type="InterPro" id="IPR036314">
    <property type="entry name" value="SOD_C_sf"/>
</dbReference>